<dbReference type="SMART" id="SM00717">
    <property type="entry name" value="SANT"/>
    <property type="match status" value="2"/>
</dbReference>
<dbReference type="InterPro" id="IPR001005">
    <property type="entry name" value="SANT/Myb"/>
</dbReference>
<name>A0ABY9CET1_VITVI</name>
<gene>
    <name evidence="9" type="ORF">VitviT2T_012684</name>
</gene>
<sequence>MQGENLRKGSWLEEEDERLTAFVGLLGERRWDSIARASGLKRSGKSCRLRWLNYLRPDLKRCQISAEEEQIILQLHKRWGNKWSWIARSLPGRTDNEIKNYWRTHLRKRTEIEEQDSFQSEIDNAKQDFLIQSNASTQKSNYEDCGSVEDVLGATDDSFDALALSNFAFTSSPYENRFSDWMSGLSSDLNEMKYHGEWNSLDSSFGYPAGIFEDRDTSVWDGSGSLWVMD</sequence>
<evidence type="ECO:0000256" key="3">
    <source>
        <dbReference type="ARBA" id="ARBA00023015"/>
    </source>
</evidence>
<evidence type="ECO:0000256" key="5">
    <source>
        <dbReference type="ARBA" id="ARBA00023163"/>
    </source>
</evidence>
<dbReference type="PROSITE" id="PS51294">
    <property type="entry name" value="HTH_MYB"/>
    <property type="match status" value="2"/>
</dbReference>
<dbReference type="Proteomes" id="UP001227230">
    <property type="component" value="Chromosome 8"/>
</dbReference>
<accession>A0ABY9CET1</accession>
<keyword evidence="2" id="KW-0677">Repeat</keyword>
<dbReference type="PANTHER" id="PTHR45675:SF8">
    <property type="entry name" value="TRANSCRIPTION FACTOR MYB27"/>
    <property type="match status" value="1"/>
</dbReference>
<dbReference type="CDD" id="cd00167">
    <property type="entry name" value="SANT"/>
    <property type="match status" value="2"/>
</dbReference>
<protein>
    <recommendedName>
        <fullName evidence="11">Transcription factor MYB27</fullName>
    </recommendedName>
</protein>
<evidence type="ECO:0008006" key="11">
    <source>
        <dbReference type="Google" id="ProtNLM"/>
    </source>
</evidence>
<reference evidence="9 10" key="1">
    <citation type="journal article" date="2023" name="Hortic Res">
        <title>The complete reference genome for grapevine (Vitis vinifera L.) genetics and breeding.</title>
        <authorList>
            <person name="Shi X."/>
            <person name="Cao S."/>
            <person name="Wang X."/>
            <person name="Huang S."/>
            <person name="Wang Y."/>
            <person name="Liu Z."/>
            <person name="Liu W."/>
            <person name="Leng X."/>
            <person name="Peng Y."/>
            <person name="Wang N."/>
            <person name="Wang Y."/>
            <person name="Ma Z."/>
            <person name="Xu X."/>
            <person name="Zhang F."/>
            <person name="Xue H."/>
            <person name="Zhong H."/>
            <person name="Wang Y."/>
            <person name="Zhang K."/>
            <person name="Velt A."/>
            <person name="Avia K."/>
            <person name="Holtgrawe D."/>
            <person name="Grimplet J."/>
            <person name="Matus J.T."/>
            <person name="Ware D."/>
            <person name="Wu X."/>
            <person name="Wang H."/>
            <person name="Liu C."/>
            <person name="Fang Y."/>
            <person name="Rustenholz C."/>
            <person name="Cheng Z."/>
            <person name="Xiao H."/>
            <person name="Zhou Y."/>
        </authorList>
    </citation>
    <scope>NUCLEOTIDE SEQUENCE [LARGE SCALE GENOMIC DNA]</scope>
    <source>
        <strain evidence="10">cv. Pinot noir / PN40024</strain>
        <tissue evidence="9">Leaf</tissue>
    </source>
</reference>
<keyword evidence="5" id="KW-0804">Transcription</keyword>
<keyword evidence="3" id="KW-0805">Transcription regulation</keyword>
<proteinExistence type="predicted"/>
<feature type="domain" description="HTH myb-type" evidence="8">
    <location>
        <begin position="60"/>
        <end position="110"/>
    </location>
</feature>
<organism evidence="9 10">
    <name type="scientific">Vitis vinifera</name>
    <name type="common">Grape</name>
    <dbReference type="NCBI Taxonomy" id="29760"/>
    <lineage>
        <taxon>Eukaryota</taxon>
        <taxon>Viridiplantae</taxon>
        <taxon>Streptophyta</taxon>
        <taxon>Embryophyta</taxon>
        <taxon>Tracheophyta</taxon>
        <taxon>Spermatophyta</taxon>
        <taxon>Magnoliopsida</taxon>
        <taxon>eudicotyledons</taxon>
        <taxon>Gunneridae</taxon>
        <taxon>Pentapetalae</taxon>
        <taxon>rosids</taxon>
        <taxon>Vitales</taxon>
        <taxon>Vitaceae</taxon>
        <taxon>Viteae</taxon>
        <taxon>Vitis</taxon>
    </lineage>
</organism>
<feature type="domain" description="HTH myb-type" evidence="8">
    <location>
        <begin position="3"/>
        <end position="59"/>
    </location>
</feature>
<dbReference type="SUPFAM" id="SSF46689">
    <property type="entry name" value="Homeodomain-like"/>
    <property type="match status" value="1"/>
</dbReference>
<evidence type="ECO:0000256" key="6">
    <source>
        <dbReference type="ARBA" id="ARBA00023242"/>
    </source>
</evidence>
<dbReference type="InterPro" id="IPR009057">
    <property type="entry name" value="Homeodomain-like_sf"/>
</dbReference>
<evidence type="ECO:0000256" key="2">
    <source>
        <dbReference type="ARBA" id="ARBA00022737"/>
    </source>
</evidence>
<keyword evidence="4" id="KW-0238">DNA-binding</keyword>
<dbReference type="PANTHER" id="PTHR45675">
    <property type="entry name" value="MYB TRANSCRIPTION FACTOR-RELATED-RELATED"/>
    <property type="match status" value="1"/>
</dbReference>
<evidence type="ECO:0000256" key="4">
    <source>
        <dbReference type="ARBA" id="ARBA00023125"/>
    </source>
</evidence>
<evidence type="ECO:0000313" key="10">
    <source>
        <dbReference type="Proteomes" id="UP001227230"/>
    </source>
</evidence>
<feature type="domain" description="Myb-like" evidence="7">
    <location>
        <begin position="3"/>
        <end position="55"/>
    </location>
</feature>
<dbReference type="Gene3D" id="1.10.10.60">
    <property type="entry name" value="Homeodomain-like"/>
    <property type="match status" value="2"/>
</dbReference>
<evidence type="ECO:0000256" key="1">
    <source>
        <dbReference type="ARBA" id="ARBA00004123"/>
    </source>
</evidence>
<feature type="domain" description="Myb-like" evidence="7">
    <location>
        <begin position="56"/>
        <end position="106"/>
    </location>
</feature>
<keyword evidence="6" id="KW-0539">Nucleus</keyword>
<comment type="subcellular location">
    <subcellularLocation>
        <location evidence="1">Nucleus</location>
    </subcellularLocation>
</comment>
<dbReference type="InterPro" id="IPR017930">
    <property type="entry name" value="Myb_dom"/>
</dbReference>
<keyword evidence="10" id="KW-1185">Reference proteome</keyword>
<evidence type="ECO:0000259" key="7">
    <source>
        <dbReference type="PROSITE" id="PS50090"/>
    </source>
</evidence>
<dbReference type="Pfam" id="PF00249">
    <property type="entry name" value="Myb_DNA-binding"/>
    <property type="match status" value="2"/>
</dbReference>
<dbReference type="InterPro" id="IPR044676">
    <property type="entry name" value="EOBI/EOBII-like_plant"/>
</dbReference>
<evidence type="ECO:0000259" key="8">
    <source>
        <dbReference type="PROSITE" id="PS51294"/>
    </source>
</evidence>
<evidence type="ECO:0000313" key="9">
    <source>
        <dbReference type="EMBL" id="WJZ93769.1"/>
    </source>
</evidence>
<dbReference type="PROSITE" id="PS50090">
    <property type="entry name" value="MYB_LIKE"/>
    <property type="match status" value="2"/>
</dbReference>
<dbReference type="EMBL" id="CP126655">
    <property type="protein sequence ID" value="WJZ93769.1"/>
    <property type="molecule type" value="Genomic_DNA"/>
</dbReference>